<dbReference type="InterPro" id="IPR013538">
    <property type="entry name" value="ASHA1/2-like_C"/>
</dbReference>
<dbReference type="Proteomes" id="UP000460272">
    <property type="component" value="Unassembled WGS sequence"/>
</dbReference>
<comment type="caution">
    <text evidence="4">The sequence shown here is derived from an EMBL/GenBank/DDBJ whole genome shotgun (WGS) entry which is preliminary data.</text>
</comment>
<organism evidence="4 5">
    <name type="scientific">Trebonia kvetii</name>
    <dbReference type="NCBI Taxonomy" id="2480626"/>
    <lineage>
        <taxon>Bacteria</taxon>
        <taxon>Bacillati</taxon>
        <taxon>Actinomycetota</taxon>
        <taxon>Actinomycetes</taxon>
        <taxon>Streptosporangiales</taxon>
        <taxon>Treboniaceae</taxon>
        <taxon>Trebonia</taxon>
    </lineage>
</organism>
<reference evidence="4 5" key="1">
    <citation type="submission" date="2018-11" db="EMBL/GenBank/DDBJ databases">
        <title>Trebonia kvetii gen.nov., sp.nov., a novel acidophilic actinobacterium, and proposal of the new actinobacterial family Treboniaceae fam. nov.</title>
        <authorList>
            <person name="Rapoport D."/>
            <person name="Sagova-Mareckova M."/>
            <person name="Sedlacek I."/>
            <person name="Provaznik J."/>
            <person name="Kralova S."/>
            <person name="Pavlinic D."/>
            <person name="Benes V."/>
            <person name="Kopecky J."/>
        </authorList>
    </citation>
    <scope>NUCLEOTIDE SEQUENCE [LARGE SCALE GENOMIC DNA]</scope>
    <source>
        <strain evidence="4 5">15Tr583</strain>
    </source>
</reference>
<proteinExistence type="inferred from homology"/>
<evidence type="ECO:0000313" key="5">
    <source>
        <dbReference type="Proteomes" id="UP000460272"/>
    </source>
</evidence>
<dbReference type="OrthoDB" id="9803476at2"/>
<feature type="domain" description="Activator of Hsp90 ATPase homologue 1/2-like C-terminal" evidence="3">
    <location>
        <begin position="25"/>
        <end position="96"/>
    </location>
</feature>
<protein>
    <recommendedName>
        <fullName evidence="3">Activator of Hsp90 ATPase homologue 1/2-like C-terminal domain-containing protein</fullName>
    </recommendedName>
</protein>
<evidence type="ECO:0000259" key="3">
    <source>
        <dbReference type="Pfam" id="PF08327"/>
    </source>
</evidence>
<comment type="similarity">
    <text evidence="1">Belongs to the AHA1 family.</text>
</comment>
<dbReference type="SUPFAM" id="SSF55961">
    <property type="entry name" value="Bet v1-like"/>
    <property type="match status" value="1"/>
</dbReference>
<name>A0A6P2BQS4_9ACTN</name>
<gene>
    <name evidence="4" type="ORF">EAS64_33550</name>
</gene>
<dbReference type="AlphaFoldDB" id="A0A6P2BQS4"/>
<feature type="region of interest" description="Disordered" evidence="2">
    <location>
        <begin position="81"/>
        <end position="131"/>
    </location>
</feature>
<sequence>MFGRAGACGVYRSCVARRVVGAGTLTTDLVPGGPYSVEFAALGHTMSGRVVSYEPGRSLVFTWGWAHEPDGPPETVAITVTGSPRPRSTSATARRTPTAVWARPRRSASTSRRSGRVSGAAANADWSGRGARLGDGDVRGDHGGAACVHGGERLLEHAGQFRRVVHRGGVGAARRGCDARQVGLGLEGDVEVVGGPGRALRVDAEG</sequence>
<evidence type="ECO:0000256" key="2">
    <source>
        <dbReference type="SAM" id="MobiDB-lite"/>
    </source>
</evidence>
<dbReference type="EMBL" id="RPFW01000007">
    <property type="protein sequence ID" value="TVZ01208.1"/>
    <property type="molecule type" value="Genomic_DNA"/>
</dbReference>
<dbReference type="Gene3D" id="3.30.530.20">
    <property type="match status" value="1"/>
</dbReference>
<feature type="compositionally biased region" description="Low complexity" evidence="2">
    <location>
        <begin position="107"/>
        <end position="124"/>
    </location>
</feature>
<accession>A0A6P2BQS4</accession>
<evidence type="ECO:0000313" key="4">
    <source>
        <dbReference type="EMBL" id="TVZ01208.1"/>
    </source>
</evidence>
<keyword evidence="5" id="KW-1185">Reference proteome</keyword>
<evidence type="ECO:0000256" key="1">
    <source>
        <dbReference type="ARBA" id="ARBA00006817"/>
    </source>
</evidence>
<feature type="compositionally biased region" description="Low complexity" evidence="2">
    <location>
        <begin position="83"/>
        <end position="99"/>
    </location>
</feature>
<dbReference type="Pfam" id="PF08327">
    <property type="entry name" value="AHSA1"/>
    <property type="match status" value="1"/>
</dbReference>
<dbReference type="InterPro" id="IPR023393">
    <property type="entry name" value="START-like_dom_sf"/>
</dbReference>